<feature type="chain" id="PRO_5041278363" evidence="1">
    <location>
        <begin position="24"/>
        <end position="211"/>
    </location>
</feature>
<dbReference type="PROSITE" id="PS51257">
    <property type="entry name" value="PROKAR_LIPOPROTEIN"/>
    <property type="match status" value="1"/>
</dbReference>
<proteinExistence type="predicted"/>
<dbReference type="Proteomes" id="UP001174997">
    <property type="component" value="Unassembled WGS sequence"/>
</dbReference>
<dbReference type="PANTHER" id="PTHR35605">
    <property type="entry name" value="ECP2 EFFECTOR PROTEIN DOMAIN-CONTAINING PROTEIN-RELATED"/>
    <property type="match status" value="1"/>
</dbReference>
<evidence type="ECO:0000256" key="1">
    <source>
        <dbReference type="SAM" id="SignalP"/>
    </source>
</evidence>
<evidence type="ECO:0000313" key="3">
    <source>
        <dbReference type="Proteomes" id="UP001174997"/>
    </source>
</evidence>
<dbReference type="EMBL" id="JAULSY010000209">
    <property type="protein sequence ID" value="KAK0658299.1"/>
    <property type="molecule type" value="Genomic_DNA"/>
</dbReference>
<dbReference type="PANTHER" id="PTHR35605:SF1">
    <property type="entry name" value="ECP2 EFFECTOR PROTEIN DOMAIN-CONTAINING PROTEIN-RELATED"/>
    <property type="match status" value="1"/>
</dbReference>
<gene>
    <name evidence="2" type="ORF">QBC41DRAFT_308244</name>
</gene>
<name>A0AA39YTF6_9PEZI</name>
<organism evidence="2 3">
    <name type="scientific">Cercophora samala</name>
    <dbReference type="NCBI Taxonomy" id="330535"/>
    <lineage>
        <taxon>Eukaryota</taxon>
        <taxon>Fungi</taxon>
        <taxon>Dikarya</taxon>
        <taxon>Ascomycota</taxon>
        <taxon>Pezizomycotina</taxon>
        <taxon>Sordariomycetes</taxon>
        <taxon>Sordariomycetidae</taxon>
        <taxon>Sordariales</taxon>
        <taxon>Lasiosphaeriaceae</taxon>
        <taxon>Cercophora</taxon>
    </lineage>
</organism>
<accession>A0AA39YTF6</accession>
<reference evidence="2" key="1">
    <citation type="submission" date="2023-06" db="EMBL/GenBank/DDBJ databases">
        <title>Genome-scale phylogeny and comparative genomics of the fungal order Sordariales.</title>
        <authorList>
            <consortium name="Lawrence Berkeley National Laboratory"/>
            <person name="Hensen N."/>
            <person name="Bonometti L."/>
            <person name="Westerberg I."/>
            <person name="Brannstrom I.O."/>
            <person name="Guillou S."/>
            <person name="Cros-Aarteil S."/>
            <person name="Calhoun S."/>
            <person name="Haridas S."/>
            <person name="Kuo A."/>
            <person name="Mondo S."/>
            <person name="Pangilinan J."/>
            <person name="Riley R."/>
            <person name="Labutti K."/>
            <person name="Andreopoulos B."/>
            <person name="Lipzen A."/>
            <person name="Chen C."/>
            <person name="Yanf M."/>
            <person name="Daum C."/>
            <person name="Ng V."/>
            <person name="Clum A."/>
            <person name="Steindorff A."/>
            <person name="Ohm R."/>
            <person name="Martin F."/>
            <person name="Silar P."/>
            <person name="Natvig D."/>
            <person name="Lalanne C."/>
            <person name="Gautier V."/>
            <person name="Ament-Velasquez S.L."/>
            <person name="Kruys A."/>
            <person name="Hutchinson M.I."/>
            <person name="Powell A.J."/>
            <person name="Barry K."/>
            <person name="Miller A.N."/>
            <person name="Grigoriev I.V."/>
            <person name="Debuchy R."/>
            <person name="Gladieux P."/>
            <person name="Thoren M.H."/>
            <person name="Johannesson H."/>
        </authorList>
    </citation>
    <scope>NUCLEOTIDE SEQUENCE</scope>
    <source>
        <strain evidence="2">CBS 307.81</strain>
    </source>
</reference>
<sequence length="211" mass="23019">MLTKLTTILSGSLLLSFAGLACAADPLSNYTMTELQWDMPIIPGDVSNGTVTVTGTVEDAIAQMEVLYPGWNQTFQSRLPPPATDDEDDTEDGMVYAAADELESFNCNIEGDKIGRSVILTGISYLRGLEGTTKPKNGPGPGNCGRVSCSWNGAIFWCNDNNVDKEVTWGGIADGAQIVADKCRLNPKRRYVRGQAFYKEKWNVIVRRDPC</sequence>
<protein>
    <submittedName>
        <fullName evidence="2">Uncharacterized protein</fullName>
    </submittedName>
</protein>
<feature type="signal peptide" evidence="1">
    <location>
        <begin position="1"/>
        <end position="23"/>
    </location>
</feature>
<evidence type="ECO:0000313" key="2">
    <source>
        <dbReference type="EMBL" id="KAK0658299.1"/>
    </source>
</evidence>
<comment type="caution">
    <text evidence="2">The sequence shown here is derived from an EMBL/GenBank/DDBJ whole genome shotgun (WGS) entry which is preliminary data.</text>
</comment>
<dbReference type="AlphaFoldDB" id="A0AA39YTF6"/>
<keyword evidence="1" id="KW-0732">Signal</keyword>
<keyword evidence="3" id="KW-1185">Reference proteome</keyword>